<evidence type="ECO:0000256" key="7">
    <source>
        <dbReference type="ARBA" id="ARBA00023239"/>
    </source>
</evidence>
<dbReference type="RefSeq" id="WP_017795605.1">
    <property type="nucleotide sequence ID" value="NZ_BSKO01000001.1"/>
</dbReference>
<comment type="pathway">
    <text evidence="2 8">Amino-acid biosynthesis; L-tryptophan biosynthesis; L-tryptophan from chorismate: step 4/5.</text>
</comment>
<keyword evidence="7 8" id="KW-0456">Lyase</keyword>
<evidence type="ECO:0000256" key="3">
    <source>
        <dbReference type="ARBA" id="ARBA00022605"/>
    </source>
</evidence>
<evidence type="ECO:0000256" key="8">
    <source>
        <dbReference type="HAMAP-Rule" id="MF_00134"/>
    </source>
</evidence>
<organism evidence="10 11">
    <name type="scientific">Oceanobacillus kimchii</name>
    <dbReference type="NCBI Taxonomy" id="746691"/>
    <lineage>
        <taxon>Bacteria</taxon>
        <taxon>Bacillati</taxon>
        <taxon>Bacillota</taxon>
        <taxon>Bacilli</taxon>
        <taxon>Bacillales</taxon>
        <taxon>Bacillaceae</taxon>
        <taxon>Oceanobacillus</taxon>
    </lineage>
</organism>
<feature type="domain" description="Indole-3-glycerol phosphate synthase" evidence="9">
    <location>
        <begin position="4"/>
        <end position="248"/>
    </location>
</feature>
<evidence type="ECO:0000259" key="9">
    <source>
        <dbReference type="Pfam" id="PF00218"/>
    </source>
</evidence>
<dbReference type="Pfam" id="PF00218">
    <property type="entry name" value="IGPS"/>
    <property type="match status" value="1"/>
</dbReference>
<keyword evidence="4 8" id="KW-0210">Decarboxylase</keyword>
<keyword evidence="5 8" id="KW-0822">Tryptophan biosynthesis</keyword>
<dbReference type="NCBIfam" id="NF001377">
    <property type="entry name" value="PRK00278.2-4"/>
    <property type="match status" value="1"/>
</dbReference>
<accession>A0ABQ5TI93</accession>
<name>A0ABQ5TI93_9BACI</name>
<gene>
    <name evidence="8 10" type="primary">trpC</name>
    <name evidence="10" type="ORF">MACH08_06390</name>
</gene>
<sequence>MTFLAKILEEKQTEVRIRKQEKNDLGTRSIPVYSLISQINQANSLSIIAEIKRASPSKGEIQMDLDPVEQAKKYEQAGASAISVLTDQNFFQGSLKDLQKVSEAVSVPVLCKDFIIDEVQIDDAKDAGASIILLILAALPLERFQELYNYASNKGLEVICEVHTAEELKNALTISPAIVGINNRDLKSFEVDLQTTKQLAQLVDNNTIIISESGMRTAGDATLAAEAGAKAILVGETFMKSNQLETDFNNLRVPLVERSL</sequence>
<dbReference type="InterPro" id="IPR013785">
    <property type="entry name" value="Aldolase_TIM"/>
</dbReference>
<comment type="caution">
    <text evidence="10">The sequence shown here is derived from an EMBL/GenBank/DDBJ whole genome shotgun (WGS) entry which is preliminary data.</text>
</comment>
<protein>
    <recommendedName>
        <fullName evidence="8">Indole-3-glycerol phosphate synthase</fullName>
        <shortName evidence="8">IGPS</shortName>
        <ecNumber evidence="8">4.1.1.48</ecNumber>
    </recommendedName>
</protein>
<dbReference type="InterPro" id="IPR001468">
    <property type="entry name" value="Indole-3-GlycerolPSynthase_CS"/>
</dbReference>
<evidence type="ECO:0000256" key="1">
    <source>
        <dbReference type="ARBA" id="ARBA00001633"/>
    </source>
</evidence>
<dbReference type="HAMAP" id="MF_00134_A">
    <property type="entry name" value="IGPS_A"/>
    <property type="match status" value="1"/>
</dbReference>
<comment type="similarity">
    <text evidence="8">Belongs to the TrpC family.</text>
</comment>
<keyword evidence="3 8" id="KW-0028">Amino-acid biosynthesis</keyword>
<dbReference type="InterPro" id="IPR045186">
    <property type="entry name" value="Indole-3-glycerol_P_synth"/>
</dbReference>
<dbReference type="NCBIfam" id="NF001371">
    <property type="entry name" value="PRK00278.1-3"/>
    <property type="match status" value="1"/>
</dbReference>
<keyword evidence="11" id="KW-1185">Reference proteome</keyword>
<dbReference type="Gene3D" id="3.20.20.70">
    <property type="entry name" value="Aldolase class I"/>
    <property type="match status" value="1"/>
</dbReference>
<dbReference type="PROSITE" id="PS00614">
    <property type="entry name" value="IGPS"/>
    <property type="match status" value="1"/>
</dbReference>
<proteinExistence type="inferred from homology"/>
<evidence type="ECO:0000313" key="11">
    <source>
        <dbReference type="Proteomes" id="UP001275436"/>
    </source>
</evidence>
<dbReference type="EC" id="4.1.1.48" evidence="8"/>
<evidence type="ECO:0000256" key="6">
    <source>
        <dbReference type="ARBA" id="ARBA00023141"/>
    </source>
</evidence>
<comment type="catalytic activity">
    <reaction evidence="1 8">
        <text>1-(2-carboxyphenylamino)-1-deoxy-D-ribulose 5-phosphate + H(+) = (1S,2R)-1-C-(indol-3-yl)glycerol 3-phosphate + CO2 + H2O</text>
        <dbReference type="Rhea" id="RHEA:23476"/>
        <dbReference type="ChEBI" id="CHEBI:15377"/>
        <dbReference type="ChEBI" id="CHEBI:15378"/>
        <dbReference type="ChEBI" id="CHEBI:16526"/>
        <dbReference type="ChEBI" id="CHEBI:58613"/>
        <dbReference type="ChEBI" id="CHEBI:58866"/>
        <dbReference type="EC" id="4.1.1.48"/>
    </reaction>
</comment>
<dbReference type="Proteomes" id="UP001275436">
    <property type="component" value="Unassembled WGS sequence"/>
</dbReference>
<dbReference type="HAMAP" id="MF_00134_B">
    <property type="entry name" value="IGPS_B"/>
    <property type="match status" value="1"/>
</dbReference>
<evidence type="ECO:0000256" key="4">
    <source>
        <dbReference type="ARBA" id="ARBA00022793"/>
    </source>
</evidence>
<dbReference type="EMBL" id="BSKO01000001">
    <property type="protein sequence ID" value="GLO64855.1"/>
    <property type="molecule type" value="Genomic_DNA"/>
</dbReference>
<evidence type="ECO:0000256" key="5">
    <source>
        <dbReference type="ARBA" id="ARBA00022822"/>
    </source>
</evidence>
<dbReference type="CDD" id="cd00331">
    <property type="entry name" value="IGPS"/>
    <property type="match status" value="1"/>
</dbReference>
<dbReference type="PANTHER" id="PTHR22854:SF2">
    <property type="entry name" value="INDOLE-3-GLYCEROL-PHOSPHATE SYNTHASE"/>
    <property type="match status" value="1"/>
</dbReference>
<dbReference type="InterPro" id="IPR011060">
    <property type="entry name" value="RibuloseP-bd_barrel"/>
</dbReference>
<keyword evidence="6 8" id="KW-0057">Aromatic amino acid biosynthesis</keyword>
<evidence type="ECO:0000313" key="10">
    <source>
        <dbReference type="EMBL" id="GLO64855.1"/>
    </source>
</evidence>
<evidence type="ECO:0000256" key="2">
    <source>
        <dbReference type="ARBA" id="ARBA00004696"/>
    </source>
</evidence>
<reference evidence="10 11" key="1">
    <citation type="submission" date="2023-02" db="EMBL/GenBank/DDBJ databases">
        <title>Oceanobacillus kimchii IFOP_LL358 isolated form Alexandrium catenella lab strain.</title>
        <authorList>
            <person name="Gajardo G."/>
            <person name="Ueki S."/>
            <person name="Maruyama F."/>
        </authorList>
    </citation>
    <scope>NUCLEOTIDE SEQUENCE [LARGE SCALE GENOMIC DNA]</scope>
    <source>
        <strain evidence="10 11">IFOP_LL358</strain>
    </source>
</reference>
<dbReference type="InterPro" id="IPR013798">
    <property type="entry name" value="Indole-3-glycerol_P_synth_dom"/>
</dbReference>
<dbReference type="SUPFAM" id="SSF51366">
    <property type="entry name" value="Ribulose-phoshate binding barrel"/>
    <property type="match status" value="1"/>
</dbReference>
<dbReference type="PANTHER" id="PTHR22854">
    <property type="entry name" value="TRYPTOPHAN BIOSYNTHESIS PROTEIN"/>
    <property type="match status" value="1"/>
</dbReference>